<dbReference type="AlphaFoldDB" id="A0AA41Z3P5"/>
<dbReference type="Proteomes" id="UP001165667">
    <property type="component" value="Unassembled WGS sequence"/>
</dbReference>
<protein>
    <recommendedName>
        <fullName evidence="4">YncE family protein</fullName>
    </recommendedName>
</protein>
<evidence type="ECO:0008006" key="4">
    <source>
        <dbReference type="Google" id="ProtNLM"/>
    </source>
</evidence>
<gene>
    <name evidence="2" type="ORF">M8523_30255</name>
</gene>
<feature type="signal peptide" evidence="1">
    <location>
        <begin position="1"/>
        <end position="19"/>
    </location>
</feature>
<name>A0AA41Z3P5_9HYPH</name>
<sequence length="356" mass="36310">MRLALLAGAAIGLAGVAHATELKQIGTIDVPGTKLSNFDISYIDPTTGLYYLADRSNKAIDIFDTSKDAYVGRVGSFVGAVVKDGKVDNDTSGPDGVLVVGPEIWAGDGDSTVKVIDSASGKTTAALSSGGKTRVDEMAYDPKDQAFIAVNNAEDPPFATVTSTKADHAVIGKVVFADAGDGAEQPAYNKEDGMFYMSIPQVGKDPKKGAVAVIDPKSGKLVKMLPVDGCHPAGLAFGPDGNFVLGCNANGKTIPAQTVVMNAESGAVVATVAGIGGADMVNYNARNNQYYTGSRDNPGGPALGVIDATTNKLVQTIPLKGGNPHSVTSSEANGHVYVPVGAVGGGDGTIHVFAPN</sequence>
<keyword evidence="3" id="KW-1185">Reference proteome</keyword>
<comment type="caution">
    <text evidence="2">The sequence shown here is derived from an EMBL/GenBank/DDBJ whole genome shotgun (WGS) entry which is preliminary data.</text>
</comment>
<dbReference type="InterPro" id="IPR015943">
    <property type="entry name" value="WD40/YVTN_repeat-like_dom_sf"/>
</dbReference>
<evidence type="ECO:0000313" key="3">
    <source>
        <dbReference type="Proteomes" id="UP001165667"/>
    </source>
</evidence>
<evidence type="ECO:0000256" key="1">
    <source>
        <dbReference type="SAM" id="SignalP"/>
    </source>
</evidence>
<feature type="chain" id="PRO_5041212153" description="YncE family protein" evidence="1">
    <location>
        <begin position="20"/>
        <end position="356"/>
    </location>
</feature>
<dbReference type="EMBL" id="JAMOIM010000043">
    <property type="protein sequence ID" value="MCW6512210.1"/>
    <property type="molecule type" value="Genomic_DNA"/>
</dbReference>
<organism evidence="2 3">
    <name type="scientific">Lichenifustis flavocetrariae</name>
    <dbReference type="NCBI Taxonomy" id="2949735"/>
    <lineage>
        <taxon>Bacteria</taxon>
        <taxon>Pseudomonadati</taxon>
        <taxon>Pseudomonadota</taxon>
        <taxon>Alphaproteobacteria</taxon>
        <taxon>Hyphomicrobiales</taxon>
        <taxon>Lichenihabitantaceae</taxon>
        <taxon>Lichenifustis</taxon>
    </lineage>
</organism>
<evidence type="ECO:0000313" key="2">
    <source>
        <dbReference type="EMBL" id="MCW6512210.1"/>
    </source>
</evidence>
<proteinExistence type="predicted"/>
<reference evidence="2" key="1">
    <citation type="submission" date="2022-05" db="EMBL/GenBank/DDBJ databases">
        <authorList>
            <person name="Pankratov T."/>
        </authorList>
    </citation>
    <scope>NUCLEOTIDE SEQUENCE</scope>
    <source>
        <strain evidence="2">BP6-180914</strain>
    </source>
</reference>
<accession>A0AA41Z3P5</accession>
<dbReference type="Gene3D" id="2.130.10.10">
    <property type="entry name" value="YVTN repeat-like/Quinoprotein amine dehydrogenase"/>
    <property type="match status" value="1"/>
</dbReference>
<dbReference type="InterPro" id="IPR011048">
    <property type="entry name" value="Haem_d1_sf"/>
</dbReference>
<dbReference type="SUPFAM" id="SSF51004">
    <property type="entry name" value="C-terminal (heme d1) domain of cytochrome cd1-nitrite reductase"/>
    <property type="match status" value="1"/>
</dbReference>
<keyword evidence="1" id="KW-0732">Signal</keyword>
<dbReference type="RefSeq" id="WP_282588586.1">
    <property type="nucleotide sequence ID" value="NZ_JAMOIM010000043.1"/>
</dbReference>